<sequence>MVSTGEAARVVLVGIGATIVLDVWSMILKGLGIPTLDYALVGRWAGHLCRGRFAHASIAKTESIPGESPLGWAIHYAVGIVFAALLVGICGTAWLHDPAWLPALAVGVATVMVPWFVMQPAMGAGVASSHTPTPMKNRMRNLATHAVFGCGLYVSAALLKLVWA</sequence>
<dbReference type="RefSeq" id="WP_130360141.1">
    <property type="nucleotide sequence ID" value="NZ_SGXC01000002.1"/>
</dbReference>
<feature type="transmembrane region" description="Helical" evidence="1">
    <location>
        <begin position="7"/>
        <end position="27"/>
    </location>
</feature>
<feature type="transmembrane region" description="Helical" evidence="1">
    <location>
        <begin position="101"/>
        <end position="122"/>
    </location>
</feature>
<keyword evidence="1" id="KW-0812">Transmembrane</keyword>
<dbReference type="OrthoDB" id="9812539at2"/>
<dbReference type="AlphaFoldDB" id="A0A4Q7NCW9"/>
<keyword evidence="1" id="KW-0472">Membrane</keyword>
<evidence type="ECO:0000256" key="1">
    <source>
        <dbReference type="SAM" id="Phobius"/>
    </source>
</evidence>
<reference evidence="2 3" key="1">
    <citation type="submission" date="2019-02" db="EMBL/GenBank/DDBJ databases">
        <title>Genomic Encyclopedia of Type Strains, Phase IV (KMG-IV): sequencing the most valuable type-strain genomes for metagenomic binning, comparative biology and taxonomic classification.</title>
        <authorList>
            <person name="Goeker M."/>
        </authorList>
    </citation>
    <scope>NUCLEOTIDE SEQUENCE [LARGE SCALE GENOMIC DNA]</scope>
    <source>
        <strain evidence="2 3">K24</strain>
    </source>
</reference>
<evidence type="ECO:0000313" key="2">
    <source>
        <dbReference type="EMBL" id="RZS80783.1"/>
    </source>
</evidence>
<dbReference type="InterPro" id="IPR021329">
    <property type="entry name" value="DUF2938"/>
</dbReference>
<keyword evidence="3" id="KW-1185">Reference proteome</keyword>
<proteinExistence type="predicted"/>
<evidence type="ECO:0000313" key="3">
    <source>
        <dbReference type="Proteomes" id="UP000292445"/>
    </source>
</evidence>
<comment type="caution">
    <text evidence="2">The sequence shown here is derived from an EMBL/GenBank/DDBJ whole genome shotgun (WGS) entry which is preliminary data.</text>
</comment>
<dbReference type="EMBL" id="SGXC01000002">
    <property type="protein sequence ID" value="RZS80783.1"/>
    <property type="molecule type" value="Genomic_DNA"/>
</dbReference>
<dbReference type="Proteomes" id="UP000292445">
    <property type="component" value="Unassembled WGS sequence"/>
</dbReference>
<organism evidence="2 3">
    <name type="scientific">Pigmentiphaga kullae</name>
    <dbReference type="NCBI Taxonomy" id="151784"/>
    <lineage>
        <taxon>Bacteria</taxon>
        <taxon>Pseudomonadati</taxon>
        <taxon>Pseudomonadota</taxon>
        <taxon>Betaproteobacteria</taxon>
        <taxon>Burkholderiales</taxon>
        <taxon>Alcaligenaceae</taxon>
        <taxon>Pigmentiphaga</taxon>
    </lineage>
</organism>
<protein>
    <submittedName>
        <fullName evidence="2">DUF2938 family protein</fullName>
    </submittedName>
</protein>
<name>A0A4Q7NCW9_9BURK</name>
<feature type="transmembrane region" description="Helical" evidence="1">
    <location>
        <begin position="142"/>
        <end position="163"/>
    </location>
</feature>
<dbReference type="Pfam" id="PF11158">
    <property type="entry name" value="DUF2938"/>
    <property type="match status" value="1"/>
</dbReference>
<accession>A0A4Q7NCW9</accession>
<keyword evidence="1" id="KW-1133">Transmembrane helix</keyword>
<feature type="transmembrane region" description="Helical" evidence="1">
    <location>
        <begin position="73"/>
        <end position="94"/>
    </location>
</feature>
<gene>
    <name evidence="2" type="ORF">EV675_3396</name>
</gene>